<gene>
    <name evidence="3" type="ORF">ACFYQT_35680</name>
</gene>
<dbReference type="PROSITE" id="PS51781">
    <property type="entry name" value="SH3B"/>
    <property type="match status" value="1"/>
</dbReference>
<evidence type="ECO:0000259" key="2">
    <source>
        <dbReference type="PROSITE" id="PS51781"/>
    </source>
</evidence>
<reference evidence="3 4" key="1">
    <citation type="submission" date="2024-10" db="EMBL/GenBank/DDBJ databases">
        <title>The Natural Products Discovery Center: Release of the First 8490 Sequenced Strains for Exploring Actinobacteria Biosynthetic Diversity.</title>
        <authorList>
            <person name="Kalkreuter E."/>
            <person name="Kautsar S.A."/>
            <person name="Yang D."/>
            <person name="Bader C.D."/>
            <person name="Teijaro C.N."/>
            <person name="Fluegel L."/>
            <person name="Davis C.M."/>
            <person name="Simpson J.R."/>
            <person name="Lauterbach L."/>
            <person name="Steele A.D."/>
            <person name="Gui C."/>
            <person name="Meng S."/>
            <person name="Li G."/>
            <person name="Viehrig K."/>
            <person name="Ye F."/>
            <person name="Su P."/>
            <person name="Kiefer A.F."/>
            <person name="Nichols A."/>
            <person name="Cepeda A.J."/>
            <person name="Yan W."/>
            <person name="Fan B."/>
            <person name="Jiang Y."/>
            <person name="Adhikari A."/>
            <person name="Zheng C.-J."/>
            <person name="Schuster L."/>
            <person name="Cowan T.M."/>
            <person name="Smanski M.J."/>
            <person name="Chevrette M.G."/>
            <person name="De Carvalho L.P.S."/>
            <person name="Shen B."/>
        </authorList>
    </citation>
    <scope>NUCLEOTIDE SEQUENCE [LARGE SCALE GENOMIC DNA]</scope>
    <source>
        <strain evidence="3 4">NPDC005497</strain>
    </source>
</reference>
<dbReference type="Gene3D" id="2.30.30.40">
    <property type="entry name" value="SH3 Domains"/>
    <property type="match status" value="1"/>
</dbReference>
<sequence>MRQGLLRNAIATTVAAVALFGGAMITAPSAGAVTNPKCNLDEPDQTYYKIKTNNVNLRKGPATSYGSLGQLTKGTKFTYYCTKTYPTPVWWYGKVTSGAHKGVTGWVRSDYVTY</sequence>
<accession>A0ABW6N684</accession>
<feature type="domain" description="SH3b" evidence="2">
    <location>
        <begin position="45"/>
        <end position="114"/>
    </location>
</feature>
<feature type="signal peptide" evidence="1">
    <location>
        <begin position="1"/>
        <end position="32"/>
    </location>
</feature>
<proteinExistence type="predicted"/>
<organism evidence="3 4">
    <name type="scientific">Streptomyces tibetensis</name>
    <dbReference type="NCBI Taxonomy" id="2382123"/>
    <lineage>
        <taxon>Bacteria</taxon>
        <taxon>Bacillati</taxon>
        <taxon>Actinomycetota</taxon>
        <taxon>Actinomycetes</taxon>
        <taxon>Kitasatosporales</taxon>
        <taxon>Streptomycetaceae</taxon>
        <taxon>Streptomyces</taxon>
    </lineage>
</organism>
<comment type="caution">
    <text evidence="3">The sequence shown here is derived from an EMBL/GenBank/DDBJ whole genome shotgun (WGS) entry which is preliminary data.</text>
</comment>
<feature type="chain" id="PRO_5046559344" evidence="1">
    <location>
        <begin position="33"/>
        <end position="114"/>
    </location>
</feature>
<dbReference type="Proteomes" id="UP001601422">
    <property type="component" value="Unassembled WGS sequence"/>
</dbReference>
<evidence type="ECO:0000313" key="4">
    <source>
        <dbReference type="Proteomes" id="UP001601422"/>
    </source>
</evidence>
<dbReference type="Pfam" id="PF08239">
    <property type="entry name" value="SH3_3"/>
    <property type="match status" value="1"/>
</dbReference>
<keyword evidence="1" id="KW-0732">Signal</keyword>
<protein>
    <submittedName>
        <fullName evidence="3">SH3 domain-containing protein</fullName>
    </submittedName>
</protein>
<evidence type="ECO:0000256" key="1">
    <source>
        <dbReference type="SAM" id="SignalP"/>
    </source>
</evidence>
<dbReference type="RefSeq" id="WP_361871235.1">
    <property type="nucleotide sequence ID" value="NZ_JBEXWR010000004.1"/>
</dbReference>
<keyword evidence="4" id="KW-1185">Reference proteome</keyword>
<name>A0ABW6N684_9ACTN</name>
<dbReference type="InterPro" id="IPR003646">
    <property type="entry name" value="SH3-like_bac-type"/>
</dbReference>
<evidence type="ECO:0000313" key="3">
    <source>
        <dbReference type="EMBL" id="MFF0008750.1"/>
    </source>
</evidence>
<dbReference type="EMBL" id="JBIAJP010000015">
    <property type="protein sequence ID" value="MFF0008750.1"/>
    <property type="molecule type" value="Genomic_DNA"/>
</dbReference>